<gene>
    <name evidence="19" type="primary">LYS1</name>
    <name evidence="19" type="ORF">BGZ65_002920</name>
</gene>
<feature type="active site" description="Proton acceptor" evidence="14">
    <location>
        <position position="85"/>
    </location>
</feature>
<feature type="binding site" evidence="15">
    <location>
        <position position="237"/>
    </location>
    <ligand>
        <name>NAD(+)</name>
        <dbReference type="ChEBI" id="CHEBI:57540"/>
    </ligand>
</feature>
<dbReference type="Pfam" id="PF05222">
    <property type="entry name" value="AlaDh_PNT_N"/>
    <property type="match status" value="1"/>
</dbReference>
<dbReference type="FunFam" id="3.40.50.720:FF:000217">
    <property type="entry name" value="Saccharopine dehydrogenase [NAD(+), L-lysine-forming]"/>
    <property type="match status" value="1"/>
</dbReference>
<evidence type="ECO:0000259" key="18">
    <source>
        <dbReference type="SMART" id="SM01003"/>
    </source>
</evidence>
<dbReference type="AlphaFoldDB" id="A0A9P6SU60"/>
<evidence type="ECO:0000256" key="11">
    <source>
        <dbReference type="ARBA" id="ARBA00033228"/>
    </source>
</evidence>
<dbReference type="EMBL" id="JAAAHW010000469">
    <property type="protein sequence ID" value="KAG0002106.1"/>
    <property type="molecule type" value="Genomic_DNA"/>
</dbReference>
<dbReference type="CDD" id="cd12188">
    <property type="entry name" value="SDH"/>
    <property type="match status" value="1"/>
</dbReference>
<feature type="binding site" evidence="15">
    <location>
        <position position="257"/>
    </location>
    <ligand>
        <name>NAD(+)</name>
        <dbReference type="ChEBI" id="CHEBI:57540"/>
    </ligand>
</feature>
<sequence length="377" mass="41710">MVHLWLRAETKPMEHRAALTPSTCAELLQGGFKITIEESPERIFDDNEYLVQAGKISGLGQDQFKLVPAGGWRNAPADAYIIGLKELPEGENGPLSHTHIFFAHCFKNQGGWMDILGRFDTGNGTILDLEFLNDANGRRVAAFGYHAGFAGAAIGVDNWCHQKLNPGQPMPPYKPFPNENALISHIKSRLERAVNNDEVPEFMVMGALGRCGKGACDLAHAVGIPNNKIIKWDLEETKEGGPFPRILQSSIFVNCIYLNKPIPPFFTKDMLDGGRELSVIVDVSCDTTNPHNPIPVYTVNTTFDEPVVPVLTKNPRPLDVCSIDHLPTLLPRESSEAFSNDLLPTIKDLQTREQSAVWGGAETIFKEKVQAMRNEKK</sequence>
<evidence type="ECO:0000256" key="2">
    <source>
        <dbReference type="ARBA" id="ARBA00005689"/>
    </source>
</evidence>
<evidence type="ECO:0000256" key="13">
    <source>
        <dbReference type="PIRNR" id="PIRNR018250"/>
    </source>
</evidence>
<feature type="binding site" evidence="15">
    <location>
        <position position="233"/>
    </location>
    <ligand>
        <name>NAD(+)</name>
        <dbReference type="ChEBI" id="CHEBI:57540"/>
    </ligand>
</feature>
<dbReference type="SMART" id="SM01002">
    <property type="entry name" value="AlaDh_PNT_C"/>
    <property type="match status" value="1"/>
</dbReference>
<feature type="active site" description="Proton donor" evidence="14">
    <location>
        <position position="104"/>
    </location>
</feature>
<dbReference type="SUPFAM" id="SSF51735">
    <property type="entry name" value="NAD(P)-binding Rossmann-fold domains"/>
    <property type="match status" value="1"/>
</dbReference>
<dbReference type="InterPro" id="IPR007886">
    <property type="entry name" value="AlaDH/PNT_N"/>
</dbReference>
<evidence type="ECO:0000256" key="16">
    <source>
        <dbReference type="PIRSR" id="PIRSR018250-4"/>
    </source>
</evidence>
<comment type="similarity">
    <text evidence="2 13">Belongs to the AlaDH/PNT family.</text>
</comment>
<dbReference type="GO" id="GO:0005737">
    <property type="term" value="C:cytoplasm"/>
    <property type="evidence" value="ECO:0007669"/>
    <property type="project" value="TreeGrafter"/>
</dbReference>
<keyword evidence="10" id="KW-1015">Disulfide bond</keyword>
<name>A0A9P6SU60_9FUNG</name>
<evidence type="ECO:0000259" key="17">
    <source>
        <dbReference type="SMART" id="SM01002"/>
    </source>
</evidence>
<evidence type="ECO:0000256" key="12">
    <source>
        <dbReference type="ARBA" id="ARBA00047860"/>
    </source>
</evidence>
<evidence type="ECO:0000313" key="20">
    <source>
        <dbReference type="Proteomes" id="UP000749646"/>
    </source>
</evidence>
<organism evidence="19 20">
    <name type="scientific">Modicella reniformis</name>
    <dbReference type="NCBI Taxonomy" id="1440133"/>
    <lineage>
        <taxon>Eukaryota</taxon>
        <taxon>Fungi</taxon>
        <taxon>Fungi incertae sedis</taxon>
        <taxon>Mucoromycota</taxon>
        <taxon>Mortierellomycotina</taxon>
        <taxon>Mortierellomycetes</taxon>
        <taxon>Mortierellales</taxon>
        <taxon>Mortierellaceae</taxon>
        <taxon>Modicella</taxon>
    </lineage>
</organism>
<keyword evidence="20" id="KW-1185">Reference proteome</keyword>
<reference evidence="19" key="1">
    <citation type="journal article" date="2020" name="Fungal Divers.">
        <title>Resolving the Mortierellaceae phylogeny through synthesis of multi-gene phylogenetics and phylogenomics.</title>
        <authorList>
            <person name="Vandepol N."/>
            <person name="Liber J."/>
            <person name="Desiro A."/>
            <person name="Na H."/>
            <person name="Kennedy M."/>
            <person name="Barry K."/>
            <person name="Grigoriev I.V."/>
            <person name="Miller A.N."/>
            <person name="O'Donnell K."/>
            <person name="Stajich J.E."/>
            <person name="Bonito G."/>
        </authorList>
    </citation>
    <scope>NUCLEOTIDE SEQUENCE</scope>
    <source>
        <strain evidence="19">MES-2147</strain>
    </source>
</reference>
<dbReference type="Gene3D" id="3.40.50.720">
    <property type="entry name" value="NAD(P)-binding Rossmann-like Domain"/>
    <property type="match status" value="2"/>
</dbReference>
<dbReference type="InterPro" id="IPR051168">
    <property type="entry name" value="AASS"/>
</dbReference>
<dbReference type="SMART" id="SM01003">
    <property type="entry name" value="AlaDh_PNT_N"/>
    <property type="match status" value="1"/>
</dbReference>
<keyword evidence="8 13" id="KW-0520">NAD</keyword>
<evidence type="ECO:0000256" key="15">
    <source>
        <dbReference type="PIRSR" id="PIRSR018250-3"/>
    </source>
</evidence>
<evidence type="ECO:0000256" key="7">
    <source>
        <dbReference type="ARBA" id="ARBA00023002"/>
    </source>
</evidence>
<dbReference type="EC" id="1.5.1.7" evidence="4 13"/>
<dbReference type="PANTHER" id="PTHR11133:SF23">
    <property type="entry name" value="SACCHAROPINE DEHYDROGENASE [NAD(+), L-LYSINE-FORMING]"/>
    <property type="match status" value="1"/>
</dbReference>
<evidence type="ECO:0000256" key="9">
    <source>
        <dbReference type="ARBA" id="ARBA00023154"/>
    </source>
</evidence>
<keyword evidence="7 13" id="KW-0560">Oxidoreductase</keyword>
<feature type="binding site" evidence="15">
    <location>
        <begin position="209"/>
        <end position="210"/>
    </location>
    <ligand>
        <name>NAD(+)</name>
        <dbReference type="ChEBI" id="CHEBI:57540"/>
    </ligand>
</feature>
<evidence type="ECO:0000256" key="3">
    <source>
        <dbReference type="ARBA" id="ARBA00011245"/>
    </source>
</evidence>
<evidence type="ECO:0000256" key="5">
    <source>
        <dbReference type="ARBA" id="ARBA00021221"/>
    </source>
</evidence>
<feature type="binding site" evidence="15">
    <location>
        <position position="138"/>
    </location>
    <ligand>
        <name>NAD(+)</name>
        <dbReference type="ChEBI" id="CHEBI:57540"/>
    </ligand>
</feature>
<evidence type="ECO:0000256" key="8">
    <source>
        <dbReference type="ARBA" id="ARBA00023027"/>
    </source>
</evidence>
<comment type="pathway">
    <text evidence="1 13">Amino-acid biosynthesis; L-lysine biosynthesis via AAA pathway; L-lysine from L-alpha-aminoadipate (fungal route): step 3/3.</text>
</comment>
<evidence type="ECO:0000256" key="1">
    <source>
        <dbReference type="ARBA" id="ARBA00004884"/>
    </source>
</evidence>
<dbReference type="SUPFAM" id="SSF52283">
    <property type="entry name" value="Formate/glycerate dehydrogenase catalytic domain-like"/>
    <property type="match status" value="1"/>
</dbReference>
<dbReference type="OrthoDB" id="265306at2759"/>
<keyword evidence="9 13" id="KW-0457">Lysine biosynthesis</keyword>
<keyword evidence="6 13" id="KW-0028">Amino-acid biosynthesis</keyword>
<dbReference type="PANTHER" id="PTHR11133">
    <property type="entry name" value="SACCHAROPINE DEHYDROGENASE"/>
    <property type="match status" value="1"/>
</dbReference>
<evidence type="ECO:0000256" key="6">
    <source>
        <dbReference type="ARBA" id="ARBA00022605"/>
    </source>
</evidence>
<dbReference type="GO" id="GO:0019878">
    <property type="term" value="P:lysine biosynthetic process via aminoadipic acid"/>
    <property type="evidence" value="ECO:0007669"/>
    <property type="project" value="TreeGrafter"/>
</dbReference>
<dbReference type="Proteomes" id="UP000749646">
    <property type="component" value="Unassembled WGS sequence"/>
</dbReference>
<comment type="catalytic activity">
    <reaction evidence="12 13">
        <text>L-saccharopine + NAD(+) + H2O = L-lysine + 2-oxoglutarate + NADH + H(+)</text>
        <dbReference type="Rhea" id="RHEA:12440"/>
        <dbReference type="ChEBI" id="CHEBI:15377"/>
        <dbReference type="ChEBI" id="CHEBI:15378"/>
        <dbReference type="ChEBI" id="CHEBI:16810"/>
        <dbReference type="ChEBI" id="CHEBI:32551"/>
        <dbReference type="ChEBI" id="CHEBI:57540"/>
        <dbReference type="ChEBI" id="CHEBI:57945"/>
        <dbReference type="ChEBI" id="CHEBI:57951"/>
        <dbReference type="EC" id="1.5.1.7"/>
    </reaction>
</comment>
<proteinExistence type="inferred from homology"/>
<evidence type="ECO:0000256" key="14">
    <source>
        <dbReference type="PIRSR" id="PIRSR018250-1"/>
    </source>
</evidence>
<comment type="caution">
    <text evidence="19">The sequence shown here is derived from an EMBL/GenBank/DDBJ whole genome shotgun (WGS) entry which is preliminary data.</text>
</comment>
<evidence type="ECO:0000256" key="4">
    <source>
        <dbReference type="ARBA" id="ARBA00012847"/>
    </source>
</evidence>
<feature type="domain" description="Alanine dehydrogenase/pyridine nucleotide transhydrogenase N-terminal" evidence="18">
    <location>
        <begin position="5"/>
        <end position="150"/>
    </location>
</feature>
<comment type="subunit">
    <text evidence="3">Monomer.</text>
</comment>
<evidence type="ECO:0000256" key="10">
    <source>
        <dbReference type="ARBA" id="ARBA00023157"/>
    </source>
</evidence>
<evidence type="ECO:0000313" key="19">
    <source>
        <dbReference type="EMBL" id="KAG0002106.1"/>
    </source>
</evidence>
<feature type="binding site" evidence="15">
    <location>
        <begin position="323"/>
        <end position="326"/>
    </location>
    <ligand>
        <name>NAD(+)</name>
        <dbReference type="ChEBI" id="CHEBI:57540"/>
    </ligand>
</feature>
<dbReference type="PIRSF" id="PIRSF018250">
    <property type="entry name" value="Saccharopine_DH_Lys"/>
    <property type="match status" value="1"/>
</dbReference>
<accession>A0A9P6SU60</accession>
<dbReference type="GO" id="GO:0004754">
    <property type="term" value="F:saccharopine dehydrogenase (NAD+, L-lysine-forming) activity"/>
    <property type="evidence" value="ECO:0007669"/>
    <property type="project" value="UniProtKB-EC"/>
</dbReference>
<feature type="disulfide bond" evidence="16">
    <location>
        <begin position="211"/>
        <end position="255"/>
    </location>
</feature>
<protein>
    <recommendedName>
        <fullName evidence="5 13">Saccharopine dehydrogenase [NAD(+), L-lysine-forming]</fullName>
        <shortName evidence="13">SDH</shortName>
        <ecNumber evidence="4 13">1.5.1.7</ecNumber>
    </recommendedName>
    <alternativeName>
        <fullName evidence="11 13">Lysine--2-oxoglutarate reductase</fullName>
    </alternativeName>
</protein>
<dbReference type="InterPro" id="IPR036291">
    <property type="entry name" value="NAD(P)-bd_dom_sf"/>
</dbReference>
<feature type="domain" description="Alanine dehydrogenase/pyridine nucleotide transhydrogenase NAD(H)-binding" evidence="17">
    <location>
        <begin position="185"/>
        <end position="322"/>
    </location>
</feature>
<dbReference type="InterPro" id="IPR007698">
    <property type="entry name" value="AlaDH/PNT_NAD(H)-bd"/>
</dbReference>
<dbReference type="InterPro" id="IPR027281">
    <property type="entry name" value="Lys1"/>
</dbReference>
<feature type="binding site" evidence="15">
    <location>
        <position position="283"/>
    </location>
    <ligand>
        <name>NAD(+)</name>
        <dbReference type="ChEBI" id="CHEBI:57540"/>
    </ligand>
</feature>